<protein>
    <submittedName>
        <fullName evidence="2">Uncharacterized protein</fullName>
    </submittedName>
</protein>
<evidence type="ECO:0000256" key="1">
    <source>
        <dbReference type="SAM" id="Phobius"/>
    </source>
</evidence>
<organism evidence="2 3">
    <name type="scientific">Poritiphilus flavus</name>
    <dbReference type="NCBI Taxonomy" id="2697053"/>
    <lineage>
        <taxon>Bacteria</taxon>
        <taxon>Pseudomonadati</taxon>
        <taxon>Bacteroidota</taxon>
        <taxon>Flavobacteriia</taxon>
        <taxon>Flavobacteriales</taxon>
        <taxon>Flavobacteriaceae</taxon>
        <taxon>Poritiphilus</taxon>
    </lineage>
</organism>
<name>A0A6L9EG47_9FLAO</name>
<feature type="transmembrane region" description="Helical" evidence="1">
    <location>
        <begin position="128"/>
        <end position="148"/>
    </location>
</feature>
<sequence>MELEELKNLWTELSDELEKQKNLTDKIIMNMTQQRYTNKFEKITRYESVGAVICFLVAIGILWKFEELDTWYLKLCGGITLAFLLIMPVLVLRAIHQIKKLNILELNYRDTIVAFEKARNHLLMIQQFGIYLSFVLFFTTIPVASKLLSNKDFFIMEKEFSLYVLIGVVMVFLYFFARWGYRSYKKITNSAENILNELDNGV</sequence>
<comment type="caution">
    <text evidence="2">The sequence shown here is derived from an EMBL/GenBank/DDBJ whole genome shotgun (WGS) entry which is preliminary data.</text>
</comment>
<keyword evidence="1" id="KW-0472">Membrane</keyword>
<evidence type="ECO:0000313" key="2">
    <source>
        <dbReference type="EMBL" id="NAS13229.1"/>
    </source>
</evidence>
<dbReference type="Proteomes" id="UP000475249">
    <property type="component" value="Unassembled WGS sequence"/>
</dbReference>
<reference evidence="2 3" key="1">
    <citation type="submission" date="2020-01" db="EMBL/GenBank/DDBJ databases">
        <title>Bacteria diversity of Porities sp.</title>
        <authorList>
            <person name="Wang G."/>
        </authorList>
    </citation>
    <scope>NUCLEOTIDE SEQUENCE [LARGE SCALE GENOMIC DNA]</scope>
    <source>
        <strain evidence="2 3">R33</strain>
    </source>
</reference>
<keyword evidence="1" id="KW-1133">Transmembrane helix</keyword>
<keyword evidence="1" id="KW-0812">Transmembrane</keyword>
<evidence type="ECO:0000313" key="3">
    <source>
        <dbReference type="Proteomes" id="UP000475249"/>
    </source>
</evidence>
<keyword evidence="3" id="KW-1185">Reference proteome</keyword>
<feature type="transmembrane region" description="Helical" evidence="1">
    <location>
        <begin position="71"/>
        <end position="92"/>
    </location>
</feature>
<feature type="transmembrane region" description="Helical" evidence="1">
    <location>
        <begin position="160"/>
        <end position="177"/>
    </location>
</feature>
<dbReference type="EMBL" id="WXYO01000006">
    <property type="protein sequence ID" value="NAS13229.1"/>
    <property type="molecule type" value="Genomic_DNA"/>
</dbReference>
<dbReference type="AlphaFoldDB" id="A0A6L9EG47"/>
<gene>
    <name evidence="2" type="ORF">GTQ38_14525</name>
</gene>
<feature type="transmembrane region" description="Helical" evidence="1">
    <location>
        <begin position="46"/>
        <end position="65"/>
    </location>
</feature>
<dbReference type="RefSeq" id="WP_161436268.1">
    <property type="nucleotide sequence ID" value="NZ_WXYO01000006.1"/>
</dbReference>
<proteinExistence type="predicted"/>
<accession>A0A6L9EG47</accession>